<organism evidence="1 2">
    <name type="scientific">Humidesulfovibrio mexicanus</name>
    <dbReference type="NCBI Taxonomy" id="147047"/>
    <lineage>
        <taxon>Bacteria</taxon>
        <taxon>Pseudomonadati</taxon>
        <taxon>Thermodesulfobacteriota</taxon>
        <taxon>Desulfovibrionia</taxon>
        <taxon>Desulfovibrionales</taxon>
        <taxon>Desulfovibrionaceae</taxon>
        <taxon>Humidesulfovibrio</taxon>
    </lineage>
</organism>
<dbReference type="RefSeq" id="WP_089275147.1">
    <property type="nucleotide sequence ID" value="NZ_FZOC01000007.1"/>
</dbReference>
<gene>
    <name evidence="1" type="ORF">SAMN04488503_2949</name>
</gene>
<dbReference type="Proteomes" id="UP000198324">
    <property type="component" value="Unassembled WGS sequence"/>
</dbReference>
<dbReference type="AlphaFoldDB" id="A0A239C4C0"/>
<dbReference type="EMBL" id="FZOC01000007">
    <property type="protein sequence ID" value="SNS15097.1"/>
    <property type="molecule type" value="Genomic_DNA"/>
</dbReference>
<protein>
    <submittedName>
        <fullName evidence="1">Uncharacterized protein</fullName>
    </submittedName>
</protein>
<evidence type="ECO:0000313" key="2">
    <source>
        <dbReference type="Proteomes" id="UP000198324"/>
    </source>
</evidence>
<proteinExistence type="predicted"/>
<accession>A0A239C4C0</accession>
<reference evidence="1 2" key="1">
    <citation type="submission" date="2017-06" db="EMBL/GenBank/DDBJ databases">
        <authorList>
            <person name="Kim H.J."/>
            <person name="Triplett B.A."/>
        </authorList>
    </citation>
    <scope>NUCLEOTIDE SEQUENCE [LARGE SCALE GENOMIC DNA]</scope>
    <source>
        <strain evidence="1 2">DSM 13116</strain>
    </source>
</reference>
<sequence>MSRRPVRPRAIAIARPAPYSGPGHLVILAALAVLALLLFSGQVRAHATETLLPAESAPIPAHQR</sequence>
<keyword evidence="2" id="KW-1185">Reference proteome</keyword>
<evidence type="ECO:0000313" key="1">
    <source>
        <dbReference type="EMBL" id="SNS15097.1"/>
    </source>
</evidence>
<name>A0A239C4C0_9BACT</name>